<evidence type="ECO:0000256" key="1">
    <source>
        <dbReference type="SAM" id="MobiDB-lite"/>
    </source>
</evidence>
<sequence length="470" mass="53549">MDQSGKLPRKNDSKDKADERNRPSEDLGGSNDYQQIEESPNMNVSYNTSTSKIYPKQTDSNSLHSPIEGHPANENLMNDEYDEAMSILTEGQLGWESEPALDSNLQASVSTVGGIDFSTNSPEFVPYANPRAHDSITYQESSNIKRRRQKQAQGELAYVASDTSIVYGRNGELSLDKNSSPPTAYSRFPAFTVQSESDLRGLQEERVGNTVKNATIATHTEQDKNNFAKLPSLVRGASLGRSMKAPLTPHLGPGFKYIRCQIELINAEENCICFPPWTPREQDDMRRIVCIIRKQTKNKVQGIFEIVPPESQQSSEECIEVSCLRCLSSKRYPSYDNEHIICQFEEEESKLDNCYYITSVEVVKIVKFLANLPHHLSKREERKESGRIRSNLTAFWLEKPINSIKLEDGVRSGKTNADFKNELAGRIIGYQTRKPRDFDRYVRILEWRTLSFALRRAMRSYYVEVKEETQ</sequence>
<dbReference type="GeneID" id="62196431"/>
<keyword evidence="4" id="KW-1185">Reference proteome</keyword>
<protein>
    <recommendedName>
        <fullName evidence="2">DUF7082 domain-containing protein</fullName>
    </recommendedName>
</protein>
<feature type="region of interest" description="Disordered" evidence="1">
    <location>
        <begin position="1"/>
        <end position="68"/>
    </location>
</feature>
<organism evidence="3 4">
    <name type="scientific">Eeniella nana</name>
    <name type="common">Yeast</name>
    <name type="synonym">Brettanomyces nanus</name>
    <dbReference type="NCBI Taxonomy" id="13502"/>
    <lineage>
        <taxon>Eukaryota</taxon>
        <taxon>Fungi</taxon>
        <taxon>Dikarya</taxon>
        <taxon>Ascomycota</taxon>
        <taxon>Saccharomycotina</taxon>
        <taxon>Pichiomycetes</taxon>
        <taxon>Pichiales</taxon>
        <taxon>Pichiaceae</taxon>
        <taxon>Brettanomyces</taxon>
    </lineage>
</organism>
<feature type="compositionally biased region" description="Basic and acidic residues" evidence="1">
    <location>
        <begin position="9"/>
        <end position="25"/>
    </location>
</feature>
<dbReference type="Pfam" id="PF23305">
    <property type="entry name" value="DUF7082"/>
    <property type="match status" value="1"/>
</dbReference>
<dbReference type="Proteomes" id="UP000662931">
    <property type="component" value="Chromosome 3"/>
</dbReference>
<proteinExistence type="predicted"/>
<dbReference type="InterPro" id="IPR055509">
    <property type="entry name" value="DUF7082"/>
</dbReference>
<evidence type="ECO:0000259" key="2">
    <source>
        <dbReference type="Pfam" id="PF23305"/>
    </source>
</evidence>
<dbReference type="KEGG" id="bnn:FOA43_003030"/>
<dbReference type="AlphaFoldDB" id="A0A875S1R2"/>
<accession>A0A875S1R2</accession>
<feature type="domain" description="DUF7082" evidence="2">
    <location>
        <begin position="276"/>
        <end position="456"/>
    </location>
</feature>
<name>A0A875S1R2_EENNA</name>
<evidence type="ECO:0000313" key="3">
    <source>
        <dbReference type="EMBL" id="QPG75671.1"/>
    </source>
</evidence>
<dbReference type="RefSeq" id="XP_038779236.1">
    <property type="nucleotide sequence ID" value="XM_038923308.1"/>
</dbReference>
<reference evidence="3" key="1">
    <citation type="submission" date="2020-10" db="EMBL/GenBank/DDBJ databases">
        <authorList>
            <person name="Roach M.J.R."/>
        </authorList>
    </citation>
    <scope>NUCLEOTIDE SEQUENCE</scope>
    <source>
        <strain evidence="3">CBS 1945</strain>
    </source>
</reference>
<dbReference type="EMBL" id="CP064814">
    <property type="protein sequence ID" value="QPG75671.1"/>
    <property type="molecule type" value="Genomic_DNA"/>
</dbReference>
<evidence type="ECO:0000313" key="4">
    <source>
        <dbReference type="Proteomes" id="UP000662931"/>
    </source>
</evidence>
<gene>
    <name evidence="3" type="ORF">FOA43_003030</name>
</gene>
<feature type="compositionally biased region" description="Polar residues" evidence="1">
    <location>
        <begin position="31"/>
        <end position="64"/>
    </location>
</feature>
<dbReference type="OrthoDB" id="1751210at2759"/>